<protein>
    <submittedName>
        <fullName evidence="9">Cytochrome C biogenesis protein</fullName>
    </submittedName>
</protein>
<evidence type="ECO:0000259" key="8">
    <source>
        <dbReference type="Pfam" id="PF02683"/>
    </source>
</evidence>
<evidence type="ECO:0000256" key="4">
    <source>
        <dbReference type="ARBA" id="ARBA00022748"/>
    </source>
</evidence>
<comment type="similarity">
    <text evidence="2">Belongs to the DsbD family.</text>
</comment>
<dbReference type="Proteomes" id="UP000035929">
    <property type="component" value="Unassembled WGS sequence"/>
</dbReference>
<dbReference type="EMBL" id="LABX01000072">
    <property type="protein sequence ID" value="KMO36219.1"/>
    <property type="molecule type" value="Genomic_DNA"/>
</dbReference>
<dbReference type="GO" id="GO:0017004">
    <property type="term" value="P:cytochrome complex assembly"/>
    <property type="evidence" value="ECO:0007669"/>
    <property type="project" value="UniProtKB-KW"/>
</dbReference>
<dbReference type="PANTHER" id="PTHR31272">
    <property type="entry name" value="CYTOCHROME C-TYPE BIOGENESIS PROTEIN HI_1454-RELATED"/>
    <property type="match status" value="1"/>
</dbReference>
<dbReference type="OrthoDB" id="9803065at2"/>
<sequence length="240" mass="24683">MAIDASSVGFLAAFAAGAVSFLSPCVLPLVPGYVSYVAGQSAAGERDSLRTLGLSLCFVLGFTTVFVAFGAGASALGFALLAHRETLNLASGLLVILFGLFTAGLLRPAWLQRELRWHGDPPGRGPVAAYLLGTAFAFGWTPCIGPVLGAILAVTASSASGKGVALLTVYSLGLGVPFVAAALFLSGFVARLRTLRWFGRALQLVGGGVMVAMGLLMVTDRMTDVASLIMETFPALGRIG</sequence>
<feature type="transmembrane region" description="Helical" evidence="7">
    <location>
        <begin position="197"/>
        <end position="218"/>
    </location>
</feature>
<comment type="caution">
    <text evidence="9">The sequence shown here is derived from an EMBL/GenBank/DDBJ whole genome shotgun (WGS) entry which is preliminary data.</text>
</comment>
<dbReference type="InterPro" id="IPR051790">
    <property type="entry name" value="Cytochrome_c-biogenesis_DsbD"/>
</dbReference>
<proteinExistence type="inferred from homology"/>
<evidence type="ECO:0000256" key="3">
    <source>
        <dbReference type="ARBA" id="ARBA00022692"/>
    </source>
</evidence>
<feature type="transmembrane region" description="Helical" evidence="7">
    <location>
        <begin position="52"/>
        <end position="82"/>
    </location>
</feature>
<evidence type="ECO:0000256" key="1">
    <source>
        <dbReference type="ARBA" id="ARBA00004141"/>
    </source>
</evidence>
<name>A0A0J6SRA6_9HYPH</name>
<feature type="transmembrane region" description="Helical" evidence="7">
    <location>
        <begin position="164"/>
        <end position="185"/>
    </location>
</feature>
<dbReference type="GO" id="GO:0016020">
    <property type="term" value="C:membrane"/>
    <property type="evidence" value="ECO:0007669"/>
    <property type="project" value="UniProtKB-SubCell"/>
</dbReference>
<evidence type="ECO:0000256" key="2">
    <source>
        <dbReference type="ARBA" id="ARBA00006143"/>
    </source>
</evidence>
<evidence type="ECO:0000256" key="6">
    <source>
        <dbReference type="ARBA" id="ARBA00023136"/>
    </source>
</evidence>
<evidence type="ECO:0000256" key="5">
    <source>
        <dbReference type="ARBA" id="ARBA00022989"/>
    </source>
</evidence>
<feature type="transmembrane region" description="Helical" evidence="7">
    <location>
        <begin position="130"/>
        <end position="152"/>
    </location>
</feature>
<evidence type="ECO:0000313" key="10">
    <source>
        <dbReference type="Proteomes" id="UP000035929"/>
    </source>
</evidence>
<feature type="domain" description="Cytochrome C biogenesis protein transmembrane" evidence="8">
    <location>
        <begin position="11"/>
        <end position="218"/>
    </location>
</feature>
<keyword evidence="4" id="KW-0201">Cytochrome c-type biogenesis</keyword>
<evidence type="ECO:0000256" key="7">
    <source>
        <dbReference type="SAM" id="Phobius"/>
    </source>
</evidence>
<dbReference type="PANTHER" id="PTHR31272:SF4">
    <property type="entry name" value="CYTOCHROME C-TYPE BIOGENESIS PROTEIN HI_1454-RELATED"/>
    <property type="match status" value="1"/>
</dbReference>
<dbReference type="PATRIC" id="fig|270351.6.peg.7016"/>
<dbReference type="InterPro" id="IPR003834">
    <property type="entry name" value="Cyt_c_assmbl_TM_dom"/>
</dbReference>
<comment type="subcellular location">
    <subcellularLocation>
        <location evidence="1">Membrane</location>
        <topology evidence="1">Multi-pass membrane protein</topology>
    </subcellularLocation>
</comment>
<evidence type="ECO:0000313" key="9">
    <source>
        <dbReference type="EMBL" id="KMO36219.1"/>
    </source>
</evidence>
<keyword evidence="5 7" id="KW-1133">Transmembrane helix</keyword>
<dbReference type="RefSeq" id="WP_048463721.1">
    <property type="nucleotide sequence ID" value="NZ_LABX01000072.1"/>
</dbReference>
<gene>
    <name evidence="9" type="ORF">VP06_10585</name>
</gene>
<dbReference type="Pfam" id="PF02683">
    <property type="entry name" value="DsbD_TM"/>
    <property type="match status" value="1"/>
</dbReference>
<keyword evidence="6 7" id="KW-0472">Membrane</keyword>
<accession>A0A0J6SRA6</accession>
<keyword evidence="3 7" id="KW-0812">Transmembrane</keyword>
<feature type="transmembrane region" description="Helical" evidence="7">
    <location>
        <begin position="89"/>
        <end position="110"/>
    </location>
</feature>
<organism evidence="9 10">
    <name type="scientific">Methylobacterium aquaticum</name>
    <dbReference type="NCBI Taxonomy" id="270351"/>
    <lineage>
        <taxon>Bacteria</taxon>
        <taxon>Pseudomonadati</taxon>
        <taxon>Pseudomonadota</taxon>
        <taxon>Alphaproteobacteria</taxon>
        <taxon>Hyphomicrobiales</taxon>
        <taxon>Methylobacteriaceae</taxon>
        <taxon>Methylobacterium</taxon>
    </lineage>
</organism>
<dbReference type="AlphaFoldDB" id="A0A0J6SRA6"/>
<reference evidence="9 10" key="1">
    <citation type="submission" date="2015-03" db="EMBL/GenBank/DDBJ databases">
        <title>Genome sequencing of Methylobacterium aquaticum DSM16371 type strain.</title>
        <authorList>
            <person name="Chaudhry V."/>
            <person name="Patil P.B."/>
        </authorList>
    </citation>
    <scope>NUCLEOTIDE SEQUENCE [LARGE SCALE GENOMIC DNA]</scope>
    <source>
        <strain evidence="9 10">DSM 16371</strain>
    </source>
</reference>